<feature type="domain" description="Aminopeptidase N-like N-terminal" evidence="2">
    <location>
        <begin position="2"/>
        <end position="50"/>
    </location>
</feature>
<proteinExistence type="predicted"/>
<dbReference type="InterPro" id="IPR042097">
    <property type="entry name" value="Aminopeptidase_N-like_N_sf"/>
</dbReference>
<feature type="non-terminal residue" evidence="3">
    <location>
        <position position="1"/>
    </location>
</feature>
<dbReference type="GO" id="GO:0008270">
    <property type="term" value="F:zinc ion binding"/>
    <property type="evidence" value="ECO:0007669"/>
    <property type="project" value="TreeGrafter"/>
</dbReference>
<dbReference type="Proteomes" id="UP001233172">
    <property type="component" value="Unassembled WGS sequence"/>
</dbReference>
<dbReference type="PANTHER" id="PTHR11533:SF276">
    <property type="entry name" value="GLUTAMYL AMINOPEPTIDASE"/>
    <property type="match status" value="1"/>
</dbReference>
<organism evidence="3 4">
    <name type="scientific">Biomphalaria pfeifferi</name>
    <name type="common">Bloodfluke planorb</name>
    <name type="synonym">Freshwater snail</name>
    <dbReference type="NCBI Taxonomy" id="112525"/>
    <lineage>
        <taxon>Eukaryota</taxon>
        <taxon>Metazoa</taxon>
        <taxon>Spiralia</taxon>
        <taxon>Lophotrochozoa</taxon>
        <taxon>Mollusca</taxon>
        <taxon>Gastropoda</taxon>
        <taxon>Heterobranchia</taxon>
        <taxon>Euthyneura</taxon>
        <taxon>Panpulmonata</taxon>
        <taxon>Hygrophila</taxon>
        <taxon>Lymnaeoidea</taxon>
        <taxon>Planorbidae</taxon>
        <taxon>Biomphalaria</taxon>
    </lineage>
</organism>
<dbReference type="GO" id="GO:0043171">
    <property type="term" value="P:peptide catabolic process"/>
    <property type="evidence" value="ECO:0007669"/>
    <property type="project" value="TreeGrafter"/>
</dbReference>
<dbReference type="AlphaFoldDB" id="A0AAD8BRV9"/>
<dbReference type="GO" id="GO:0005615">
    <property type="term" value="C:extracellular space"/>
    <property type="evidence" value="ECO:0007669"/>
    <property type="project" value="TreeGrafter"/>
</dbReference>
<dbReference type="GO" id="GO:0042277">
    <property type="term" value="F:peptide binding"/>
    <property type="evidence" value="ECO:0007669"/>
    <property type="project" value="TreeGrafter"/>
</dbReference>
<gene>
    <name evidence="3" type="ORF">Bpfe_010834</name>
</gene>
<dbReference type="GO" id="GO:0005737">
    <property type="term" value="C:cytoplasm"/>
    <property type="evidence" value="ECO:0007669"/>
    <property type="project" value="TreeGrafter"/>
</dbReference>
<sequence length="52" mass="5989">YLSTTSFQPTDARKMFPCFDEPAMKASFNVTLVRPMDRISLSNMELLNSRET</sequence>
<protein>
    <submittedName>
        <fullName evidence="3">Aminopeptidase N</fullName>
    </submittedName>
</protein>
<evidence type="ECO:0000313" key="4">
    <source>
        <dbReference type="Proteomes" id="UP001233172"/>
    </source>
</evidence>
<keyword evidence="1 3" id="KW-0645">Protease</keyword>
<dbReference type="InterPro" id="IPR045357">
    <property type="entry name" value="Aminopeptidase_N-like_N"/>
</dbReference>
<feature type="non-terminal residue" evidence="3">
    <location>
        <position position="52"/>
    </location>
</feature>
<dbReference type="GO" id="GO:0006508">
    <property type="term" value="P:proteolysis"/>
    <property type="evidence" value="ECO:0007669"/>
    <property type="project" value="TreeGrafter"/>
</dbReference>
<evidence type="ECO:0000313" key="3">
    <source>
        <dbReference type="EMBL" id="KAK0059666.1"/>
    </source>
</evidence>
<accession>A0AAD8BRV9</accession>
<reference evidence="3" key="1">
    <citation type="journal article" date="2023" name="PLoS Negl. Trop. Dis.">
        <title>A genome sequence for Biomphalaria pfeifferi, the major vector snail for the human-infecting parasite Schistosoma mansoni.</title>
        <authorList>
            <person name="Bu L."/>
            <person name="Lu L."/>
            <person name="Laidemitt M.R."/>
            <person name="Zhang S.M."/>
            <person name="Mutuku M."/>
            <person name="Mkoji G."/>
            <person name="Steinauer M."/>
            <person name="Loker E.S."/>
        </authorList>
    </citation>
    <scope>NUCLEOTIDE SEQUENCE</scope>
    <source>
        <strain evidence="3">KasaAsao</strain>
    </source>
</reference>
<dbReference type="Pfam" id="PF17900">
    <property type="entry name" value="Peptidase_M1_N"/>
    <property type="match status" value="1"/>
</dbReference>
<dbReference type="GO" id="GO:0070006">
    <property type="term" value="F:metalloaminopeptidase activity"/>
    <property type="evidence" value="ECO:0007669"/>
    <property type="project" value="TreeGrafter"/>
</dbReference>
<dbReference type="PANTHER" id="PTHR11533">
    <property type="entry name" value="PROTEASE M1 ZINC METALLOPROTEASE"/>
    <property type="match status" value="1"/>
</dbReference>
<evidence type="ECO:0000259" key="2">
    <source>
        <dbReference type="Pfam" id="PF17900"/>
    </source>
</evidence>
<keyword evidence="4" id="KW-1185">Reference proteome</keyword>
<dbReference type="InterPro" id="IPR050344">
    <property type="entry name" value="Peptidase_M1_aminopeptidases"/>
</dbReference>
<evidence type="ECO:0000256" key="1">
    <source>
        <dbReference type="ARBA" id="ARBA00022438"/>
    </source>
</evidence>
<dbReference type="Gene3D" id="2.60.40.1730">
    <property type="entry name" value="tricorn interacting facor f3 domain"/>
    <property type="match status" value="1"/>
</dbReference>
<name>A0AAD8BRV9_BIOPF</name>
<dbReference type="EMBL" id="JASAOG010000040">
    <property type="protein sequence ID" value="KAK0059666.1"/>
    <property type="molecule type" value="Genomic_DNA"/>
</dbReference>
<reference evidence="3" key="2">
    <citation type="submission" date="2023-04" db="EMBL/GenBank/DDBJ databases">
        <authorList>
            <person name="Bu L."/>
            <person name="Lu L."/>
            <person name="Laidemitt M.R."/>
            <person name="Zhang S.M."/>
            <person name="Mutuku M."/>
            <person name="Mkoji G."/>
            <person name="Steinauer M."/>
            <person name="Loker E.S."/>
        </authorList>
    </citation>
    <scope>NUCLEOTIDE SEQUENCE</scope>
    <source>
        <strain evidence="3">KasaAsao</strain>
        <tissue evidence="3">Whole Snail</tissue>
    </source>
</reference>
<comment type="caution">
    <text evidence="3">The sequence shown here is derived from an EMBL/GenBank/DDBJ whole genome shotgun (WGS) entry which is preliminary data.</text>
</comment>
<dbReference type="SUPFAM" id="SSF63737">
    <property type="entry name" value="Leukotriene A4 hydrolase N-terminal domain"/>
    <property type="match status" value="1"/>
</dbReference>
<keyword evidence="1 3" id="KW-0378">Hydrolase</keyword>
<dbReference type="GO" id="GO:0016020">
    <property type="term" value="C:membrane"/>
    <property type="evidence" value="ECO:0007669"/>
    <property type="project" value="TreeGrafter"/>
</dbReference>
<keyword evidence="1 3" id="KW-0031">Aminopeptidase</keyword>